<dbReference type="RefSeq" id="WP_152758655.1">
    <property type="nucleotide sequence ID" value="NZ_WHNP01000010.1"/>
</dbReference>
<keyword evidence="3" id="KW-0804">Transcription</keyword>
<keyword evidence="7" id="KW-1185">Reference proteome</keyword>
<evidence type="ECO:0000256" key="1">
    <source>
        <dbReference type="ARBA" id="ARBA00023015"/>
    </source>
</evidence>
<protein>
    <submittedName>
        <fullName evidence="6">Cyclic nucleotide-binding domain-containing protein</fullName>
    </submittedName>
</protein>
<dbReference type="EMBL" id="WHNP01000010">
    <property type="protein sequence ID" value="MPW17892.1"/>
    <property type="molecule type" value="Genomic_DNA"/>
</dbReference>
<evidence type="ECO:0000256" key="3">
    <source>
        <dbReference type="ARBA" id="ARBA00023163"/>
    </source>
</evidence>
<dbReference type="GO" id="GO:0003677">
    <property type="term" value="F:DNA binding"/>
    <property type="evidence" value="ECO:0007669"/>
    <property type="project" value="UniProtKB-KW"/>
</dbReference>
<dbReference type="CDD" id="cd00038">
    <property type="entry name" value="CAP_ED"/>
    <property type="match status" value="1"/>
</dbReference>
<dbReference type="PROSITE" id="PS50042">
    <property type="entry name" value="CNMP_BINDING_3"/>
    <property type="match status" value="1"/>
</dbReference>
<evidence type="ECO:0000259" key="4">
    <source>
        <dbReference type="PROSITE" id="PS50042"/>
    </source>
</evidence>
<evidence type="ECO:0000259" key="5">
    <source>
        <dbReference type="PROSITE" id="PS51063"/>
    </source>
</evidence>
<sequence length="230" mass="24964">MKEEALRRLLRDQLLLATASEEELRSVAQSVRVSHVKAGDHVAFAGDPGSGLHMLLEGELRSFVASPDGREIPIRTYSSGQSVGAKAIIQQIPLPFNVAAIVHSTVATLSRTHVRALLRSSTFVHALSELMAAELLQLARSFGGTTSTSAKVRVAASIASRLSGERTDGWPVVELPGQATMAALAHVSRETVSRVLKLLETEEVIIRMGRRLRIRDVARLRRIAAGYEDD</sequence>
<evidence type="ECO:0000256" key="2">
    <source>
        <dbReference type="ARBA" id="ARBA00023125"/>
    </source>
</evidence>
<accession>A0A7X1TFZ4</accession>
<dbReference type="Proteomes" id="UP000484381">
    <property type="component" value="Unassembled WGS sequence"/>
</dbReference>
<evidence type="ECO:0000313" key="6">
    <source>
        <dbReference type="EMBL" id="MPW17892.1"/>
    </source>
</evidence>
<evidence type="ECO:0000313" key="7">
    <source>
        <dbReference type="Proteomes" id="UP000484381"/>
    </source>
</evidence>
<dbReference type="InterPro" id="IPR050397">
    <property type="entry name" value="Env_Response_Regulators"/>
</dbReference>
<dbReference type="Pfam" id="PF00027">
    <property type="entry name" value="cNMP_binding"/>
    <property type="match status" value="1"/>
</dbReference>
<dbReference type="PANTHER" id="PTHR24567">
    <property type="entry name" value="CRP FAMILY TRANSCRIPTIONAL REGULATORY PROTEIN"/>
    <property type="match status" value="1"/>
</dbReference>
<dbReference type="Gene3D" id="2.60.120.10">
    <property type="entry name" value="Jelly Rolls"/>
    <property type="match status" value="1"/>
</dbReference>
<dbReference type="SUPFAM" id="SSF46785">
    <property type="entry name" value="Winged helix' DNA-binding domain"/>
    <property type="match status" value="1"/>
</dbReference>
<dbReference type="InterPro" id="IPR018490">
    <property type="entry name" value="cNMP-bd_dom_sf"/>
</dbReference>
<dbReference type="GO" id="GO:0005829">
    <property type="term" value="C:cytosol"/>
    <property type="evidence" value="ECO:0007669"/>
    <property type="project" value="TreeGrafter"/>
</dbReference>
<comment type="caution">
    <text evidence="6">The sequence shown here is derived from an EMBL/GenBank/DDBJ whole genome shotgun (WGS) entry which is preliminary data.</text>
</comment>
<dbReference type="InterPro" id="IPR036390">
    <property type="entry name" value="WH_DNA-bd_sf"/>
</dbReference>
<dbReference type="SMART" id="SM00100">
    <property type="entry name" value="cNMP"/>
    <property type="match status" value="1"/>
</dbReference>
<feature type="domain" description="Cyclic nucleotide-binding" evidence="4">
    <location>
        <begin position="15"/>
        <end position="118"/>
    </location>
</feature>
<dbReference type="PROSITE" id="PS51063">
    <property type="entry name" value="HTH_CRP_2"/>
    <property type="match status" value="1"/>
</dbReference>
<keyword evidence="2" id="KW-0238">DNA-binding</keyword>
<dbReference type="InterPro" id="IPR014710">
    <property type="entry name" value="RmlC-like_jellyroll"/>
</dbReference>
<proteinExistence type="predicted"/>
<dbReference type="InterPro" id="IPR000595">
    <property type="entry name" value="cNMP-bd_dom"/>
</dbReference>
<dbReference type="InterPro" id="IPR012318">
    <property type="entry name" value="HTH_CRP"/>
</dbReference>
<dbReference type="SUPFAM" id="SSF51206">
    <property type="entry name" value="cAMP-binding domain-like"/>
    <property type="match status" value="1"/>
</dbReference>
<dbReference type="Gene3D" id="1.10.10.10">
    <property type="entry name" value="Winged helix-like DNA-binding domain superfamily/Winged helix DNA-binding domain"/>
    <property type="match status" value="1"/>
</dbReference>
<dbReference type="GO" id="GO:0003700">
    <property type="term" value="F:DNA-binding transcription factor activity"/>
    <property type="evidence" value="ECO:0007669"/>
    <property type="project" value="TreeGrafter"/>
</dbReference>
<dbReference type="PANTHER" id="PTHR24567:SF68">
    <property type="entry name" value="DNA-BINDING TRANSCRIPTIONAL DUAL REGULATOR CRP"/>
    <property type="match status" value="1"/>
</dbReference>
<reference evidence="6 7" key="1">
    <citation type="submission" date="2019-10" db="EMBL/GenBank/DDBJ databases">
        <title>Paraburkholderia sp. isolated from nodules of Mimosa pudica from Brazilian Atlantic Forest soils.</title>
        <authorList>
            <person name="Paulitsch F."/>
            <person name="Hungria M."/>
            <person name="Dall'Agnol R."/>
        </authorList>
    </citation>
    <scope>NUCLEOTIDE SEQUENCE [LARGE SCALE GENOMIC DNA]</scope>
    <source>
        <strain evidence="6 7">CNPSo 3157</strain>
    </source>
</reference>
<name>A0A7X1TFZ4_9BURK</name>
<feature type="domain" description="HTH crp-type" evidence="5">
    <location>
        <begin position="148"/>
        <end position="218"/>
    </location>
</feature>
<organism evidence="6 7">
    <name type="scientific">Paraburkholderia franconis</name>
    <dbReference type="NCBI Taxonomy" id="2654983"/>
    <lineage>
        <taxon>Bacteria</taxon>
        <taxon>Pseudomonadati</taxon>
        <taxon>Pseudomonadota</taxon>
        <taxon>Betaproteobacteria</taxon>
        <taxon>Burkholderiales</taxon>
        <taxon>Burkholderiaceae</taxon>
        <taxon>Paraburkholderia</taxon>
    </lineage>
</organism>
<keyword evidence="1" id="KW-0805">Transcription regulation</keyword>
<dbReference type="InterPro" id="IPR036388">
    <property type="entry name" value="WH-like_DNA-bd_sf"/>
</dbReference>
<dbReference type="AlphaFoldDB" id="A0A7X1TFZ4"/>
<gene>
    <name evidence="6" type="ORF">GCT13_13330</name>
</gene>
<dbReference type="Pfam" id="PF13545">
    <property type="entry name" value="HTH_Crp_2"/>
    <property type="match status" value="1"/>
</dbReference>